<comment type="similarity">
    <text evidence="1">Belongs to the acetyltransferase family. RimI subfamily.</text>
</comment>
<reference evidence="6" key="1">
    <citation type="submission" date="2021-11" db="EMBL/GenBank/DDBJ databases">
        <title>Draft genome sequence of Alcaligenes endophyticus type strain CCUG 75668T.</title>
        <authorList>
            <person name="Salva-Serra F."/>
            <person name="Duran R.E."/>
            <person name="Seeger M."/>
            <person name="Moore E.R.B."/>
            <person name="Jaen-Luchoro D."/>
        </authorList>
    </citation>
    <scope>NUCLEOTIDE SEQUENCE</scope>
    <source>
        <strain evidence="6">CCUG 75668</strain>
    </source>
</reference>
<name>A0ABT8EHL9_9BURK</name>
<dbReference type="EMBL" id="JAJHNU010000001">
    <property type="protein sequence ID" value="MDN4120780.1"/>
    <property type="molecule type" value="Genomic_DNA"/>
</dbReference>
<evidence type="ECO:0000256" key="3">
    <source>
        <dbReference type="ARBA" id="ARBA00022679"/>
    </source>
</evidence>
<dbReference type="InterPro" id="IPR043129">
    <property type="entry name" value="ATPase_NBD"/>
</dbReference>
<proteinExistence type="inferred from homology"/>
<dbReference type="RefSeq" id="WP_266124490.1">
    <property type="nucleotide sequence ID" value="NZ_JAJHNU010000001.1"/>
</dbReference>
<dbReference type="NCBIfam" id="TIGR03725">
    <property type="entry name" value="T6A_YeaZ"/>
    <property type="match status" value="1"/>
</dbReference>
<evidence type="ECO:0000259" key="5">
    <source>
        <dbReference type="PROSITE" id="PS51186"/>
    </source>
</evidence>
<dbReference type="PANTHER" id="PTHR43420">
    <property type="entry name" value="ACETYLTRANSFERASE"/>
    <property type="match status" value="1"/>
</dbReference>
<dbReference type="PROSITE" id="PS51186">
    <property type="entry name" value="GNAT"/>
    <property type="match status" value="1"/>
</dbReference>
<dbReference type="InterPro" id="IPR022496">
    <property type="entry name" value="T6A_TsaB"/>
</dbReference>
<dbReference type="Proteomes" id="UP001168613">
    <property type="component" value="Unassembled WGS sequence"/>
</dbReference>
<gene>
    <name evidence="6" type="primary">tsaB</name>
    <name evidence="6" type="ORF">LMS43_05740</name>
</gene>
<evidence type="ECO:0000256" key="1">
    <source>
        <dbReference type="ARBA" id="ARBA00005395"/>
    </source>
</evidence>
<dbReference type="Pfam" id="PF00583">
    <property type="entry name" value="Acetyltransf_1"/>
    <property type="match status" value="1"/>
</dbReference>
<accession>A0ABT8EHL9</accession>
<keyword evidence="7" id="KW-1185">Reference proteome</keyword>
<dbReference type="EC" id="2.3.1.234" evidence="6"/>
<dbReference type="InterPro" id="IPR006464">
    <property type="entry name" value="AcTrfase_RimI/Ard1"/>
</dbReference>
<evidence type="ECO:0000313" key="7">
    <source>
        <dbReference type="Proteomes" id="UP001168613"/>
    </source>
</evidence>
<dbReference type="PANTHER" id="PTHR43420:SF51">
    <property type="entry name" value="PEPTIDYL-LYSINE N-ACETYLTRANSFERASE YIAC"/>
    <property type="match status" value="1"/>
</dbReference>
<sequence>MMDAHILAIETSSSLCGLALLSRTASGVQLRTLEHDGTGDHAERLLPMAQALLDQAGLTPQDLSAIAFGQGPGGFTGLRVACGIAQGMAYALNIPVLPVSTLLAAAWCDVQSLSLSPGHTQLVIQDARMNEVYAGAYRLLADSSWQTLLAPVLIDVEQVPDWLEHRQKNGWGQAADVLRVSGDALSAFKDLSSTLQGMPTIQCGTPSKASATAVAYLALADWDNGKSLPAAQAMPLYVRDKVAFTIQEREQGRGGNPAALDQAMRVLPMAPQHVTQAWELECRVQQTPWSQQSFMDALQSGYHALVIEQQGKLQGFAIYLAAPDVLQLLLIAVQPDLQGQGLGRLLLEQGERYAQQQGLASIFLEVRVSNSMAQEFYLHCGYEVIGRRKNYYLTAAGQREDALLMQKNIHHNKEQLC</sequence>
<dbReference type="Gene3D" id="3.40.630.30">
    <property type="match status" value="1"/>
</dbReference>
<protein>
    <submittedName>
        <fullName evidence="6">tRNA (Adenosine(37)-N6)-threonylcarbamoyltransferase complex dimerization subunit type 1 TsaB</fullName>
        <ecNumber evidence="6">2.3.1.234</ecNumber>
    </submittedName>
</protein>
<keyword evidence="2" id="KW-0963">Cytoplasm</keyword>
<dbReference type="SUPFAM" id="SSF55729">
    <property type="entry name" value="Acyl-CoA N-acyltransferases (Nat)"/>
    <property type="match status" value="1"/>
</dbReference>
<dbReference type="CDD" id="cd04301">
    <property type="entry name" value="NAT_SF"/>
    <property type="match status" value="1"/>
</dbReference>
<comment type="caution">
    <text evidence="6">The sequence shown here is derived from an EMBL/GenBank/DDBJ whole genome shotgun (WGS) entry which is preliminary data.</text>
</comment>
<dbReference type="InterPro" id="IPR016181">
    <property type="entry name" value="Acyl_CoA_acyltransferase"/>
</dbReference>
<keyword evidence="3 6" id="KW-0808">Transferase</keyword>
<dbReference type="Gene3D" id="3.30.420.40">
    <property type="match status" value="2"/>
</dbReference>
<feature type="domain" description="N-acetyltransferase" evidence="5">
    <location>
        <begin position="264"/>
        <end position="410"/>
    </location>
</feature>
<dbReference type="Pfam" id="PF00814">
    <property type="entry name" value="TsaD"/>
    <property type="match status" value="1"/>
</dbReference>
<dbReference type="InterPro" id="IPR000182">
    <property type="entry name" value="GNAT_dom"/>
</dbReference>
<dbReference type="NCBIfam" id="TIGR01575">
    <property type="entry name" value="rimI"/>
    <property type="match status" value="1"/>
</dbReference>
<dbReference type="InterPro" id="IPR000905">
    <property type="entry name" value="Gcp-like_dom"/>
</dbReference>
<dbReference type="SUPFAM" id="SSF53067">
    <property type="entry name" value="Actin-like ATPase domain"/>
    <property type="match status" value="2"/>
</dbReference>
<evidence type="ECO:0000256" key="2">
    <source>
        <dbReference type="ARBA" id="ARBA00022490"/>
    </source>
</evidence>
<dbReference type="InterPro" id="IPR050680">
    <property type="entry name" value="YpeA/RimI_acetyltransf"/>
</dbReference>
<organism evidence="6 7">
    <name type="scientific">Alcaligenes endophyticus</name>
    <dbReference type="NCBI Taxonomy" id="1929088"/>
    <lineage>
        <taxon>Bacteria</taxon>
        <taxon>Pseudomonadati</taxon>
        <taxon>Pseudomonadota</taxon>
        <taxon>Betaproteobacteria</taxon>
        <taxon>Burkholderiales</taxon>
        <taxon>Alcaligenaceae</taxon>
        <taxon>Alcaligenes</taxon>
    </lineage>
</organism>
<keyword evidence="4 6" id="KW-0012">Acyltransferase</keyword>
<evidence type="ECO:0000313" key="6">
    <source>
        <dbReference type="EMBL" id="MDN4120780.1"/>
    </source>
</evidence>
<evidence type="ECO:0000256" key="4">
    <source>
        <dbReference type="ARBA" id="ARBA00023315"/>
    </source>
</evidence>
<dbReference type="GO" id="GO:0061711">
    <property type="term" value="F:tRNA N(6)-L-threonylcarbamoyladenine synthase activity"/>
    <property type="evidence" value="ECO:0007669"/>
    <property type="project" value="UniProtKB-EC"/>
</dbReference>
<dbReference type="CDD" id="cd24032">
    <property type="entry name" value="ASKHA_NBD_TsaB"/>
    <property type="match status" value="1"/>
</dbReference>